<dbReference type="InterPro" id="IPR051567">
    <property type="entry name" value="Unconventional_Myosin_ATPase"/>
</dbReference>
<evidence type="ECO:0000313" key="3">
    <source>
        <dbReference type="Proteomes" id="UP000694400"/>
    </source>
</evidence>
<proteinExistence type="predicted"/>
<protein>
    <recommendedName>
        <fullName evidence="1">MyTH4 domain-containing protein</fullName>
    </recommendedName>
</protein>
<dbReference type="AlphaFoldDB" id="A0A8B9TCS4"/>
<reference evidence="2" key="2">
    <citation type="submission" date="2025-08" db="UniProtKB">
        <authorList>
            <consortium name="Ensembl"/>
        </authorList>
    </citation>
    <scope>IDENTIFICATION</scope>
</reference>
<dbReference type="Pfam" id="PF00784">
    <property type="entry name" value="MyTH4"/>
    <property type="match status" value="1"/>
</dbReference>
<dbReference type="PROSITE" id="PS51016">
    <property type="entry name" value="MYTH4"/>
    <property type="match status" value="1"/>
</dbReference>
<accession>A0A8B9TCS4</accession>
<dbReference type="Gene3D" id="1.25.40.530">
    <property type="entry name" value="MyTH4 domain"/>
    <property type="match status" value="1"/>
</dbReference>
<reference evidence="2" key="1">
    <citation type="submission" date="2019-08" db="EMBL/GenBank/DDBJ databases">
        <title>Three high-quality genomes provides insights into domestication of ducks.</title>
        <authorList>
            <person name="Hou Z.C."/>
            <person name="Zhu F."/>
            <person name="Yin Z.T."/>
            <person name="Zhang F."/>
        </authorList>
    </citation>
    <scope>NUCLEOTIDE SEQUENCE [LARGE SCALE GENOMIC DNA]</scope>
</reference>
<name>A0A8B9TCS4_ANAPL</name>
<dbReference type="GO" id="GO:0005856">
    <property type="term" value="C:cytoskeleton"/>
    <property type="evidence" value="ECO:0007669"/>
    <property type="project" value="InterPro"/>
</dbReference>
<feature type="domain" description="MyTH4" evidence="1">
    <location>
        <begin position="1"/>
        <end position="120"/>
    </location>
</feature>
<dbReference type="PANTHER" id="PTHR22692:SF21">
    <property type="entry name" value="MYOSIN XVA"/>
    <property type="match status" value="1"/>
</dbReference>
<dbReference type="Proteomes" id="UP000694400">
    <property type="component" value="Chromosome 15"/>
</dbReference>
<dbReference type="PANTHER" id="PTHR22692">
    <property type="entry name" value="MYOSIN VII, XV"/>
    <property type="match status" value="1"/>
</dbReference>
<sequence>MCPGCHTITRGSSRAVPCRSPGLWALFQPPPRSAPGGSAPNFPCRDSCQKGWRLLYILTAYYRCSEVLRPFLLAFLQGASGRPELPFHGISKACEQNFRKTLQFGGRSLFPSSMELKAMVAGRSAKRQLFLLPGGIERHLKIKTCSVAQDVIEELCCEMGLQRPEAFEEYILFVVTDRGEGLLDVPPRPQMGSRKGGSAAR</sequence>
<organism evidence="2 3">
    <name type="scientific">Anas platyrhynchos</name>
    <name type="common">Mallard</name>
    <name type="synonym">Anas boschas</name>
    <dbReference type="NCBI Taxonomy" id="8839"/>
    <lineage>
        <taxon>Eukaryota</taxon>
        <taxon>Metazoa</taxon>
        <taxon>Chordata</taxon>
        <taxon>Craniata</taxon>
        <taxon>Vertebrata</taxon>
        <taxon>Euteleostomi</taxon>
        <taxon>Archelosauria</taxon>
        <taxon>Archosauria</taxon>
        <taxon>Dinosauria</taxon>
        <taxon>Saurischia</taxon>
        <taxon>Theropoda</taxon>
        <taxon>Coelurosauria</taxon>
        <taxon>Aves</taxon>
        <taxon>Neognathae</taxon>
        <taxon>Galloanserae</taxon>
        <taxon>Anseriformes</taxon>
        <taxon>Anatidae</taxon>
        <taxon>Anatinae</taxon>
        <taxon>Anas</taxon>
    </lineage>
</organism>
<evidence type="ECO:0000313" key="2">
    <source>
        <dbReference type="Ensembl" id="ENSAPLP00020018824.1"/>
    </source>
</evidence>
<dbReference type="Ensembl" id="ENSAPLT00020020352.1">
    <property type="protein sequence ID" value="ENSAPLP00020018824.1"/>
    <property type="gene ID" value="ENSAPLG00020013380.1"/>
</dbReference>
<dbReference type="InterPro" id="IPR000857">
    <property type="entry name" value="MyTH4_dom"/>
</dbReference>
<evidence type="ECO:0000259" key="1">
    <source>
        <dbReference type="PROSITE" id="PS51016"/>
    </source>
</evidence>
<reference evidence="2" key="3">
    <citation type="submission" date="2025-09" db="UniProtKB">
        <authorList>
            <consortium name="Ensembl"/>
        </authorList>
    </citation>
    <scope>IDENTIFICATION</scope>
</reference>
<dbReference type="InterPro" id="IPR038185">
    <property type="entry name" value="MyTH4_dom_sf"/>
</dbReference>